<keyword evidence="5" id="KW-0812">Transmembrane</keyword>
<dbReference type="GO" id="GO:0006493">
    <property type="term" value="P:protein O-linked glycosylation"/>
    <property type="evidence" value="ECO:0007669"/>
    <property type="project" value="TreeGrafter"/>
</dbReference>
<dbReference type="GO" id="GO:0016020">
    <property type="term" value="C:membrane"/>
    <property type="evidence" value="ECO:0007669"/>
    <property type="project" value="UniProtKB-SubCell"/>
</dbReference>
<keyword evidence="9" id="KW-0325">Glycoprotein</keyword>
<name>A0A1G4MI12_LACFM</name>
<evidence type="ECO:0000256" key="5">
    <source>
        <dbReference type="ARBA" id="ARBA00022692"/>
    </source>
</evidence>
<evidence type="ECO:0000313" key="10">
    <source>
        <dbReference type="EMBL" id="SCW03493.1"/>
    </source>
</evidence>
<comment type="similarity">
    <text evidence="2">Belongs to the MNN1/MNT family.</text>
</comment>
<dbReference type="Proteomes" id="UP000190831">
    <property type="component" value="Chromosome G"/>
</dbReference>
<evidence type="ECO:0000256" key="4">
    <source>
        <dbReference type="ARBA" id="ARBA00022679"/>
    </source>
</evidence>
<evidence type="ECO:0000313" key="11">
    <source>
        <dbReference type="Proteomes" id="UP000190831"/>
    </source>
</evidence>
<keyword evidence="4" id="KW-0808">Transferase</keyword>
<dbReference type="PANTHER" id="PTHR31392">
    <property type="entry name" value="ALPHA-1,3-MANNOSYLTRANSFERASE MNN1-RELATED"/>
    <property type="match status" value="1"/>
</dbReference>
<dbReference type="InterPro" id="IPR029044">
    <property type="entry name" value="Nucleotide-diphossugar_trans"/>
</dbReference>
<dbReference type="InterPro" id="IPR022751">
    <property type="entry name" value="Alpha_mannosyltransferase"/>
</dbReference>
<dbReference type="EMBL" id="LT598486">
    <property type="protein sequence ID" value="SCW03493.1"/>
    <property type="molecule type" value="Genomic_DNA"/>
</dbReference>
<reference evidence="10 11" key="1">
    <citation type="submission" date="2016-03" db="EMBL/GenBank/DDBJ databases">
        <authorList>
            <person name="Devillers H."/>
        </authorList>
    </citation>
    <scope>NUCLEOTIDE SEQUENCE [LARGE SCALE GENOMIC DNA]</scope>
    <source>
        <strain evidence="10">CBS 6772</strain>
    </source>
</reference>
<evidence type="ECO:0000256" key="2">
    <source>
        <dbReference type="ARBA" id="ARBA00009105"/>
    </source>
</evidence>
<keyword evidence="7" id="KW-1133">Transmembrane helix</keyword>
<accession>A0A1G4MI12</accession>
<keyword evidence="3" id="KW-0328">Glycosyltransferase</keyword>
<dbReference type="SUPFAM" id="SSF53448">
    <property type="entry name" value="Nucleotide-diphospho-sugar transferases"/>
    <property type="match status" value="1"/>
</dbReference>
<evidence type="ECO:0000256" key="6">
    <source>
        <dbReference type="ARBA" id="ARBA00022968"/>
    </source>
</evidence>
<dbReference type="STRING" id="4955.A0A1G4MI12"/>
<dbReference type="GO" id="GO:0000033">
    <property type="term" value="F:alpha-1,3-mannosyltransferase activity"/>
    <property type="evidence" value="ECO:0007669"/>
    <property type="project" value="TreeGrafter"/>
</dbReference>
<dbReference type="OMA" id="FFWLGQL"/>
<dbReference type="AlphaFoldDB" id="A0A1G4MI12"/>
<evidence type="ECO:0000256" key="8">
    <source>
        <dbReference type="ARBA" id="ARBA00023136"/>
    </source>
</evidence>
<sequence length="620" mass="71136">MPTHFKLRRAFVLKRLLPTGVLFVLCYVVLRMNGVLYKPTSSMMLENILKQSPGRESLFISPFSRFIPRSKLSKLLAQHESVDKWANMTLSEQCHFYFATTYKDSTKWTNDHIRVFYNDDDLDNAILSMAVERMRVFDKCFIKGGLSLESVLGDIDMADFQHRMFPFLRNFSNFGELWPEILHLNTGEHIPRFSNPANLEKDSKFAYTNSQSFWQNWARFSSSRGLVMTLGERHKDIFLRLLRVLDHNGNRLPIQIIQKGPELSNEFIDSVSNFLKSSQQQVYIVDCSSLLNPAYLEEALTYFVNKWLAVVFNTFEEVITLDADVVPFVPLESFFENHNYKESGSLMYKDRNMLNEHTFDYCIDMFNSLEPSREASVLMGHSMIINATSVVPSSRTFQNEQEKVYYRFFYDKILHNVDSGLVVLNKKEKLSSLVLSFILNLDAKVKRCVYGDKEIFWLGQLIAGESYSIEPRDGGALGPITPLSLEDEGVKGYAICSTQIAHGDENNTLLWTNGGLKTCKIAEAAALDYQKLPEYFGAKYDSEDQLQEAYSQPLKMDGLITPDIFVKPWIRKDECQGSMYCAPLVESNADAAREGDSFVRFDQELSKQLNEISGVWNQES</sequence>
<keyword evidence="6" id="KW-0735">Signal-anchor</keyword>
<evidence type="ECO:0000256" key="7">
    <source>
        <dbReference type="ARBA" id="ARBA00022989"/>
    </source>
</evidence>
<organism evidence="10 11">
    <name type="scientific">Lachancea fermentati</name>
    <name type="common">Zygosaccharomyces fermentati</name>
    <dbReference type="NCBI Taxonomy" id="4955"/>
    <lineage>
        <taxon>Eukaryota</taxon>
        <taxon>Fungi</taxon>
        <taxon>Dikarya</taxon>
        <taxon>Ascomycota</taxon>
        <taxon>Saccharomycotina</taxon>
        <taxon>Saccharomycetes</taxon>
        <taxon>Saccharomycetales</taxon>
        <taxon>Saccharomycetaceae</taxon>
        <taxon>Lachancea</taxon>
    </lineage>
</organism>
<keyword evidence="11" id="KW-1185">Reference proteome</keyword>
<evidence type="ECO:0000256" key="1">
    <source>
        <dbReference type="ARBA" id="ARBA00004606"/>
    </source>
</evidence>
<evidence type="ECO:0000256" key="9">
    <source>
        <dbReference type="ARBA" id="ARBA00023180"/>
    </source>
</evidence>
<protein>
    <submittedName>
        <fullName evidence="10">LAFE_0G11694g1_1</fullName>
    </submittedName>
</protein>
<proteinExistence type="inferred from homology"/>
<gene>
    <name evidence="10" type="ORF">LAFE_0G11694G</name>
</gene>
<evidence type="ECO:0000256" key="3">
    <source>
        <dbReference type="ARBA" id="ARBA00022676"/>
    </source>
</evidence>
<dbReference type="OrthoDB" id="430354at2759"/>
<dbReference type="Pfam" id="PF11051">
    <property type="entry name" value="Mannosyl_trans3"/>
    <property type="match status" value="1"/>
</dbReference>
<comment type="subcellular location">
    <subcellularLocation>
        <location evidence="1">Membrane</location>
        <topology evidence="1">Single-pass type II membrane protein</topology>
    </subcellularLocation>
</comment>
<dbReference type="PANTHER" id="PTHR31392:SF1">
    <property type="entry name" value="ALPHA-1,3-MANNOSYLTRANSFERASE MNN1-RELATED"/>
    <property type="match status" value="1"/>
</dbReference>
<keyword evidence="8" id="KW-0472">Membrane</keyword>
<dbReference type="GO" id="GO:0005794">
    <property type="term" value="C:Golgi apparatus"/>
    <property type="evidence" value="ECO:0007669"/>
    <property type="project" value="TreeGrafter"/>
</dbReference>